<dbReference type="AlphaFoldDB" id="A0A917MIA3"/>
<dbReference type="GO" id="GO:0046686">
    <property type="term" value="P:response to cadmium ion"/>
    <property type="evidence" value="ECO:0007669"/>
    <property type="project" value="TreeGrafter"/>
</dbReference>
<dbReference type="GO" id="GO:0003677">
    <property type="term" value="F:DNA binding"/>
    <property type="evidence" value="ECO:0007669"/>
    <property type="project" value="TreeGrafter"/>
</dbReference>
<dbReference type="PANTHER" id="PTHR39168">
    <property type="entry name" value="TRANSCRIPTIONAL REGULATOR-RELATED"/>
    <property type="match status" value="1"/>
</dbReference>
<dbReference type="Gene3D" id="1.10.10.10">
    <property type="entry name" value="Winged helix-like DNA-binding domain superfamily/Winged helix DNA-binding domain"/>
    <property type="match status" value="1"/>
</dbReference>
<dbReference type="Pfam" id="PF12840">
    <property type="entry name" value="HTH_20"/>
    <property type="match status" value="1"/>
</dbReference>
<dbReference type="InterPro" id="IPR036390">
    <property type="entry name" value="WH_DNA-bd_sf"/>
</dbReference>
<dbReference type="InterPro" id="IPR036388">
    <property type="entry name" value="WH-like_DNA-bd_sf"/>
</dbReference>
<proteinExistence type="predicted"/>
<dbReference type="EMBL" id="BMES01000001">
    <property type="protein sequence ID" value="GGH09707.1"/>
    <property type="molecule type" value="Genomic_DNA"/>
</dbReference>
<dbReference type="CDD" id="cd00090">
    <property type="entry name" value="HTH_ARSR"/>
    <property type="match status" value="1"/>
</dbReference>
<dbReference type="InterPro" id="IPR011991">
    <property type="entry name" value="ArsR-like_HTH"/>
</dbReference>
<organism evidence="2 3">
    <name type="scientific">Alsobacter metallidurans</name>
    <dbReference type="NCBI Taxonomy" id="340221"/>
    <lineage>
        <taxon>Bacteria</taxon>
        <taxon>Pseudomonadati</taxon>
        <taxon>Pseudomonadota</taxon>
        <taxon>Alphaproteobacteria</taxon>
        <taxon>Hyphomicrobiales</taxon>
        <taxon>Alsobacteraceae</taxon>
        <taxon>Alsobacter</taxon>
    </lineage>
</organism>
<dbReference type="GO" id="GO:0003700">
    <property type="term" value="F:DNA-binding transcription factor activity"/>
    <property type="evidence" value="ECO:0007669"/>
    <property type="project" value="InterPro"/>
</dbReference>
<evidence type="ECO:0000313" key="3">
    <source>
        <dbReference type="Proteomes" id="UP000603912"/>
    </source>
</evidence>
<accession>A0A917MIA3</accession>
<dbReference type="GO" id="GO:0097063">
    <property type="term" value="F:cadmium ion sensor activity"/>
    <property type="evidence" value="ECO:0007669"/>
    <property type="project" value="TreeGrafter"/>
</dbReference>
<dbReference type="InterPro" id="IPR052543">
    <property type="entry name" value="HTH_Metal-responsive_Reg"/>
</dbReference>
<dbReference type="PROSITE" id="PS50987">
    <property type="entry name" value="HTH_ARSR_2"/>
    <property type="match status" value="1"/>
</dbReference>
<protein>
    <submittedName>
        <fullName evidence="2">Transcriptional regulator</fullName>
    </submittedName>
</protein>
<sequence length="234" mass="24432">MTTISAFAATAALVGEPARAGMLAALMDGRALTASELAAVAGVTAATASGHLAQLTQAGMLAVEKQGRHRYHRLASPQVAAMLESLMAVAGGLENGAATRRPRVGPRDAALRRARTCYDHLAGEIAVGIADSLVASGRLDLSDDGAALTPDGFAFLRGIGMTLDPPTGPARGRIFCRPCLDWSERRPHIAGAVGAALCRWCLDGGWVRRMAGTRALEVTPKGVQELSRHFGREL</sequence>
<evidence type="ECO:0000259" key="1">
    <source>
        <dbReference type="PROSITE" id="PS50987"/>
    </source>
</evidence>
<reference evidence="2" key="1">
    <citation type="journal article" date="2014" name="Int. J. Syst. Evol. Microbiol.">
        <title>Complete genome sequence of Corynebacterium casei LMG S-19264T (=DSM 44701T), isolated from a smear-ripened cheese.</title>
        <authorList>
            <consortium name="US DOE Joint Genome Institute (JGI-PGF)"/>
            <person name="Walter F."/>
            <person name="Albersmeier A."/>
            <person name="Kalinowski J."/>
            <person name="Ruckert C."/>
        </authorList>
    </citation>
    <scope>NUCLEOTIDE SEQUENCE</scope>
    <source>
        <strain evidence="2">CGMCC 1.12214</strain>
    </source>
</reference>
<feature type="domain" description="HTH arsR-type" evidence="1">
    <location>
        <begin position="1"/>
        <end position="94"/>
    </location>
</feature>
<gene>
    <name evidence="2" type="ORF">GCM10007036_05920</name>
</gene>
<dbReference type="GO" id="GO:0010288">
    <property type="term" value="P:response to lead ion"/>
    <property type="evidence" value="ECO:0007669"/>
    <property type="project" value="TreeGrafter"/>
</dbReference>
<dbReference type="RefSeq" id="WP_188516231.1">
    <property type="nucleotide sequence ID" value="NZ_BMES01000001.1"/>
</dbReference>
<dbReference type="InterPro" id="IPR001845">
    <property type="entry name" value="HTH_ArsR_DNA-bd_dom"/>
</dbReference>
<dbReference type="SMART" id="SM00418">
    <property type="entry name" value="HTH_ARSR"/>
    <property type="match status" value="1"/>
</dbReference>
<keyword evidence="3" id="KW-1185">Reference proteome</keyword>
<dbReference type="PANTHER" id="PTHR39168:SF1">
    <property type="entry name" value="TRANSCRIPTIONAL REGULATORY PROTEIN"/>
    <property type="match status" value="1"/>
</dbReference>
<dbReference type="Proteomes" id="UP000603912">
    <property type="component" value="Unassembled WGS sequence"/>
</dbReference>
<name>A0A917MIA3_9HYPH</name>
<evidence type="ECO:0000313" key="2">
    <source>
        <dbReference type="EMBL" id="GGH09707.1"/>
    </source>
</evidence>
<dbReference type="GO" id="GO:0032791">
    <property type="term" value="F:lead ion binding"/>
    <property type="evidence" value="ECO:0007669"/>
    <property type="project" value="TreeGrafter"/>
</dbReference>
<comment type="caution">
    <text evidence="2">The sequence shown here is derived from an EMBL/GenBank/DDBJ whole genome shotgun (WGS) entry which is preliminary data.</text>
</comment>
<reference evidence="2" key="2">
    <citation type="submission" date="2020-09" db="EMBL/GenBank/DDBJ databases">
        <authorList>
            <person name="Sun Q."/>
            <person name="Zhou Y."/>
        </authorList>
    </citation>
    <scope>NUCLEOTIDE SEQUENCE</scope>
    <source>
        <strain evidence="2">CGMCC 1.12214</strain>
    </source>
</reference>
<dbReference type="SUPFAM" id="SSF46785">
    <property type="entry name" value="Winged helix' DNA-binding domain"/>
    <property type="match status" value="1"/>
</dbReference>